<dbReference type="OrthoDB" id="9779069at2"/>
<dbReference type="AlphaFoldDB" id="A0A833H1X7"/>
<feature type="modified residue" description="4-aspartylphosphate" evidence="5">
    <location>
        <position position="56"/>
    </location>
</feature>
<dbReference type="PROSITE" id="PS50110">
    <property type="entry name" value="RESPONSE_REGULATORY"/>
    <property type="match status" value="1"/>
</dbReference>
<feature type="domain" description="HTH luxR-type" evidence="6">
    <location>
        <begin position="146"/>
        <end position="211"/>
    </location>
</feature>
<organism evidence="8 9">
    <name type="scientific">Leptonema illini</name>
    <dbReference type="NCBI Taxonomy" id="183"/>
    <lineage>
        <taxon>Bacteria</taxon>
        <taxon>Pseudomonadati</taxon>
        <taxon>Spirochaetota</taxon>
        <taxon>Spirochaetia</taxon>
        <taxon>Leptospirales</taxon>
        <taxon>Leptospiraceae</taxon>
        <taxon>Leptonema</taxon>
    </lineage>
</organism>
<dbReference type="EMBL" id="WBUI01000007">
    <property type="protein sequence ID" value="KAB2932929.1"/>
    <property type="molecule type" value="Genomic_DNA"/>
</dbReference>
<dbReference type="PRINTS" id="PR00038">
    <property type="entry name" value="HTHLUXR"/>
</dbReference>
<proteinExistence type="predicted"/>
<feature type="domain" description="Response regulatory" evidence="7">
    <location>
        <begin position="5"/>
        <end position="121"/>
    </location>
</feature>
<dbReference type="SMART" id="SM00448">
    <property type="entry name" value="REC"/>
    <property type="match status" value="1"/>
</dbReference>
<dbReference type="InterPro" id="IPR016032">
    <property type="entry name" value="Sig_transdc_resp-reg_C-effctor"/>
</dbReference>
<protein>
    <submittedName>
        <fullName evidence="8">Response regulator transcription factor</fullName>
    </submittedName>
</protein>
<keyword evidence="4" id="KW-0804">Transcription</keyword>
<dbReference type="Proteomes" id="UP000460298">
    <property type="component" value="Unassembled WGS sequence"/>
</dbReference>
<evidence type="ECO:0000259" key="7">
    <source>
        <dbReference type="PROSITE" id="PS50110"/>
    </source>
</evidence>
<dbReference type="SUPFAM" id="SSF46894">
    <property type="entry name" value="C-terminal effector domain of the bipartite response regulators"/>
    <property type="match status" value="1"/>
</dbReference>
<gene>
    <name evidence="8" type="ORF">F9K24_08670</name>
</gene>
<keyword evidence="1 5" id="KW-0597">Phosphoprotein</keyword>
<dbReference type="CDD" id="cd06170">
    <property type="entry name" value="LuxR_C_like"/>
    <property type="match status" value="1"/>
</dbReference>
<evidence type="ECO:0000256" key="1">
    <source>
        <dbReference type="ARBA" id="ARBA00022553"/>
    </source>
</evidence>
<comment type="caution">
    <text evidence="8">The sequence shown here is derived from an EMBL/GenBank/DDBJ whole genome shotgun (WGS) entry which is preliminary data.</text>
</comment>
<dbReference type="GO" id="GO:0003677">
    <property type="term" value="F:DNA binding"/>
    <property type="evidence" value="ECO:0007669"/>
    <property type="project" value="UniProtKB-KW"/>
</dbReference>
<dbReference type="InterPro" id="IPR011006">
    <property type="entry name" value="CheY-like_superfamily"/>
</dbReference>
<dbReference type="PANTHER" id="PTHR43214">
    <property type="entry name" value="TWO-COMPONENT RESPONSE REGULATOR"/>
    <property type="match status" value="1"/>
</dbReference>
<dbReference type="InterPro" id="IPR000792">
    <property type="entry name" value="Tscrpt_reg_LuxR_C"/>
</dbReference>
<dbReference type="InterPro" id="IPR039420">
    <property type="entry name" value="WalR-like"/>
</dbReference>
<dbReference type="PROSITE" id="PS50043">
    <property type="entry name" value="HTH_LUXR_2"/>
    <property type="match status" value="1"/>
</dbReference>
<name>A0A833H1X7_9LEPT</name>
<keyword evidence="3" id="KW-0238">DNA-binding</keyword>
<dbReference type="Gene3D" id="3.40.50.2300">
    <property type="match status" value="1"/>
</dbReference>
<dbReference type="SUPFAM" id="SSF52172">
    <property type="entry name" value="CheY-like"/>
    <property type="match status" value="1"/>
</dbReference>
<dbReference type="InterPro" id="IPR001789">
    <property type="entry name" value="Sig_transdc_resp-reg_receiver"/>
</dbReference>
<evidence type="ECO:0000313" key="8">
    <source>
        <dbReference type="EMBL" id="KAB2932929.1"/>
    </source>
</evidence>
<evidence type="ECO:0000256" key="3">
    <source>
        <dbReference type="ARBA" id="ARBA00023125"/>
    </source>
</evidence>
<evidence type="ECO:0000259" key="6">
    <source>
        <dbReference type="PROSITE" id="PS50043"/>
    </source>
</evidence>
<dbReference type="Pfam" id="PF00196">
    <property type="entry name" value="GerE"/>
    <property type="match status" value="1"/>
</dbReference>
<reference evidence="8 9" key="1">
    <citation type="submission" date="2019-10" db="EMBL/GenBank/DDBJ databases">
        <title>Extracellular Electron Transfer in a Candidatus Methanoperedens spp. Enrichment Culture.</title>
        <authorList>
            <person name="Berger S."/>
            <person name="Rangel Shaw D."/>
            <person name="Berben T."/>
            <person name="In 'T Zandt M."/>
            <person name="Frank J."/>
            <person name="Reimann J."/>
            <person name="Jetten M.S.M."/>
            <person name="Welte C.U."/>
        </authorList>
    </citation>
    <scope>NUCLEOTIDE SEQUENCE [LARGE SCALE GENOMIC DNA]</scope>
    <source>
        <strain evidence="8">SB12</strain>
    </source>
</reference>
<keyword evidence="2" id="KW-0805">Transcription regulation</keyword>
<dbReference type="SMART" id="SM00421">
    <property type="entry name" value="HTH_LUXR"/>
    <property type="match status" value="1"/>
</dbReference>
<evidence type="ECO:0000313" key="9">
    <source>
        <dbReference type="Proteomes" id="UP000460298"/>
    </source>
</evidence>
<dbReference type="Pfam" id="PF00072">
    <property type="entry name" value="Response_reg"/>
    <property type="match status" value="1"/>
</dbReference>
<evidence type="ECO:0000256" key="2">
    <source>
        <dbReference type="ARBA" id="ARBA00023015"/>
    </source>
</evidence>
<dbReference type="RefSeq" id="WP_002773153.1">
    <property type="nucleotide sequence ID" value="NZ_JQDG01000028.1"/>
</dbReference>
<evidence type="ECO:0000256" key="5">
    <source>
        <dbReference type="PROSITE-ProRule" id="PRU00169"/>
    </source>
</evidence>
<dbReference type="GO" id="GO:0006355">
    <property type="term" value="P:regulation of DNA-templated transcription"/>
    <property type="evidence" value="ECO:0007669"/>
    <property type="project" value="InterPro"/>
</dbReference>
<dbReference type="PANTHER" id="PTHR43214:SF41">
    <property type="entry name" value="NITRATE_NITRITE RESPONSE REGULATOR PROTEIN NARP"/>
    <property type="match status" value="1"/>
</dbReference>
<sequence length="215" mass="24423">MKETRLYLADDHAIVREGLRFILSSQPHYKIVGESGDGPIALQQIEEIKPDIAILDISLPGMTGIEIARQIRRYHPDIRIIMLSRHDNEEYLRELLKYKIHGYVLKDEAGSDLIRAIDAVMSGETYLSPRMVSMLVREKEAGTDADTGLFSLLSNREREILKLLAEGKTNEEIGTQLRISPHTAKVHRQNIMKKLNLHKTADLVRYAVRTGLIEG</sequence>
<dbReference type="CDD" id="cd17535">
    <property type="entry name" value="REC_NarL-like"/>
    <property type="match status" value="1"/>
</dbReference>
<evidence type="ECO:0000256" key="4">
    <source>
        <dbReference type="ARBA" id="ARBA00023163"/>
    </source>
</evidence>
<dbReference type="GO" id="GO:0000160">
    <property type="term" value="P:phosphorelay signal transduction system"/>
    <property type="evidence" value="ECO:0007669"/>
    <property type="project" value="InterPro"/>
</dbReference>
<dbReference type="InterPro" id="IPR058245">
    <property type="entry name" value="NreC/VraR/RcsB-like_REC"/>
</dbReference>
<accession>A0A833H1X7</accession>